<dbReference type="InterPro" id="IPR050235">
    <property type="entry name" value="CK1_Ser-Thr_kinase"/>
</dbReference>
<reference evidence="2" key="2">
    <citation type="submission" date="2025-09" db="UniProtKB">
        <authorList>
            <consortium name="Ensembl"/>
        </authorList>
    </citation>
    <scope>IDENTIFICATION</scope>
</reference>
<protein>
    <submittedName>
        <fullName evidence="2">VRK serine/threonine kinase 3</fullName>
    </submittedName>
</protein>
<evidence type="ECO:0000313" key="3">
    <source>
        <dbReference type="Proteomes" id="UP000264820"/>
    </source>
</evidence>
<keyword evidence="3" id="KW-1185">Reference proteome</keyword>
<dbReference type="PROSITE" id="PS50011">
    <property type="entry name" value="PROTEIN_KINASE_DOM"/>
    <property type="match status" value="1"/>
</dbReference>
<dbReference type="SMART" id="SM00220">
    <property type="entry name" value="S_TKc"/>
    <property type="match status" value="1"/>
</dbReference>
<reference evidence="2" key="1">
    <citation type="submission" date="2025-08" db="UniProtKB">
        <authorList>
            <consortium name="Ensembl"/>
        </authorList>
    </citation>
    <scope>IDENTIFICATION</scope>
</reference>
<dbReference type="GO" id="GO:0005524">
    <property type="term" value="F:ATP binding"/>
    <property type="evidence" value="ECO:0007669"/>
    <property type="project" value="InterPro"/>
</dbReference>
<dbReference type="Gene3D" id="1.10.510.10">
    <property type="entry name" value="Transferase(Phosphotransferase) domain 1"/>
    <property type="match status" value="1"/>
</dbReference>
<evidence type="ECO:0000259" key="1">
    <source>
        <dbReference type="PROSITE" id="PS50011"/>
    </source>
</evidence>
<organism evidence="2 3">
    <name type="scientific">Hippocampus comes</name>
    <name type="common">Tiger tail seahorse</name>
    <dbReference type="NCBI Taxonomy" id="109280"/>
    <lineage>
        <taxon>Eukaryota</taxon>
        <taxon>Metazoa</taxon>
        <taxon>Chordata</taxon>
        <taxon>Craniata</taxon>
        <taxon>Vertebrata</taxon>
        <taxon>Euteleostomi</taxon>
        <taxon>Actinopterygii</taxon>
        <taxon>Neopterygii</taxon>
        <taxon>Teleostei</taxon>
        <taxon>Neoteleostei</taxon>
        <taxon>Acanthomorphata</taxon>
        <taxon>Syngnathiaria</taxon>
        <taxon>Syngnathiformes</taxon>
        <taxon>Syngnathoidei</taxon>
        <taxon>Syngnathidae</taxon>
        <taxon>Hippocampus</taxon>
    </lineage>
</organism>
<dbReference type="OMA" id="VMTLEYE"/>
<dbReference type="AlphaFoldDB" id="A0A3Q2YL04"/>
<dbReference type="PANTHER" id="PTHR11909">
    <property type="entry name" value="CASEIN KINASE-RELATED"/>
    <property type="match status" value="1"/>
</dbReference>
<sequence>NLLFHLNPRTIFEECACLNECAGRGQNKAKKVAAVERLEDGEELTDTTGRKWTLVKLLSQSLTELVYEGNRSREPDYILKLGAERGRIYKEQNFLQRAAKPSSVAKWIKQHDLDFLGIPSCLSFGHTDSYRFLVFSAMGQSLQTVMDNSRLPEKTVLHLACRILDVLHYIHSNEYVHADINAENVYIQAGCPTQIYLVGYYHASRYCPGGRHVGYRQGIQEPHEGSLEFISIDSHAGAAPSRRSDLQSLGYCMLQWHTGALPWSGLTDPDQVADLKQRYMDDVPALLSHCFGRNKASSAIQSYVSTVSELQYTEQPDYSELKARLAIALSHLGGSVEKPLSF</sequence>
<dbReference type="STRING" id="109280.ENSHCOP00000019159"/>
<dbReference type="GO" id="GO:0004672">
    <property type="term" value="F:protein kinase activity"/>
    <property type="evidence" value="ECO:0007669"/>
    <property type="project" value="InterPro"/>
</dbReference>
<proteinExistence type="predicted"/>
<dbReference type="SUPFAM" id="SSF56112">
    <property type="entry name" value="Protein kinase-like (PK-like)"/>
    <property type="match status" value="1"/>
</dbReference>
<dbReference type="Ensembl" id="ENSHCOT00000009455.1">
    <property type="protein sequence ID" value="ENSHCOP00000019159.1"/>
    <property type="gene ID" value="ENSHCOG00000004273.1"/>
</dbReference>
<evidence type="ECO:0000313" key="2">
    <source>
        <dbReference type="Ensembl" id="ENSHCOP00000019159.1"/>
    </source>
</evidence>
<dbReference type="InterPro" id="IPR000719">
    <property type="entry name" value="Prot_kinase_dom"/>
</dbReference>
<dbReference type="GeneTree" id="ENSGT00940000158111"/>
<dbReference type="InterPro" id="IPR011009">
    <property type="entry name" value="Kinase-like_dom_sf"/>
</dbReference>
<feature type="domain" description="Protein kinase" evidence="1">
    <location>
        <begin position="18"/>
        <end position="327"/>
    </location>
</feature>
<dbReference type="Pfam" id="PF00069">
    <property type="entry name" value="Pkinase"/>
    <property type="match status" value="1"/>
</dbReference>
<accession>A0A3Q2YL04</accession>
<name>A0A3Q2YL04_HIPCM</name>
<dbReference type="Proteomes" id="UP000264820">
    <property type="component" value="Unplaced"/>
</dbReference>